<feature type="transmembrane region" description="Helical" evidence="5">
    <location>
        <begin position="49"/>
        <end position="66"/>
    </location>
</feature>
<evidence type="ECO:0000256" key="5">
    <source>
        <dbReference type="SAM" id="Phobius"/>
    </source>
</evidence>
<evidence type="ECO:0000256" key="4">
    <source>
        <dbReference type="ARBA" id="ARBA00023136"/>
    </source>
</evidence>
<dbReference type="PANTHER" id="PTHR48022">
    <property type="entry name" value="PLASTIDIC GLUCOSE TRANSPORTER 4"/>
    <property type="match status" value="1"/>
</dbReference>
<accession>A0A364KVW6</accession>
<dbReference type="EMBL" id="MIKG01000006">
    <property type="protein sequence ID" value="RAO67705.1"/>
    <property type="molecule type" value="Genomic_DNA"/>
</dbReference>
<comment type="subcellular location">
    <subcellularLocation>
        <location evidence="1">Membrane</location>
        <topology evidence="1">Multi-pass membrane protein</topology>
    </subcellularLocation>
</comment>
<feature type="transmembrane region" description="Helical" evidence="5">
    <location>
        <begin position="87"/>
        <end position="107"/>
    </location>
</feature>
<dbReference type="InterPro" id="IPR005828">
    <property type="entry name" value="MFS_sugar_transport-like"/>
</dbReference>
<dbReference type="GO" id="GO:0005351">
    <property type="term" value="F:carbohydrate:proton symporter activity"/>
    <property type="evidence" value="ECO:0007669"/>
    <property type="project" value="TreeGrafter"/>
</dbReference>
<dbReference type="GO" id="GO:0016020">
    <property type="term" value="C:membrane"/>
    <property type="evidence" value="ECO:0007669"/>
    <property type="project" value="UniProtKB-SubCell"/>
</dbReference>
<protein>
    <recommendedName>
        <fullName evidence="8">Major facilitator superfamily (MFS) profile domain-containing protein</fullName>
    </recommendedName>
</protein>
<dbReference type="SUPFAM" id="SSF103473">
    <property type="entry name" value="MFS general substrate transporter"/>
    <property type="match status" value="1"/>
</dbReference>
<dbReference type="InterPro" id="IPR036259">
    <property type="entry name" value="MFS_trans_sf"/>
</dbReference>
<keyword evidence="4 5" id="KW-0472">Membrane</keyword>
<dbReference type="OrthoDB" id="4358694at2759"/>
<dbReference type="RefSeq" id="XP_040732221.1">
    <property type="nucleotide sequence ID" value="XM_040876004.1"/>
</dbReference>
<keyword evidence="7" id="KW-1185">Reference proteome</keyword>
<feature type="transmembrane region" description="Helical" evidence="5">
    <location>
        <begin position="113"/>
        <end position="132"/>
    </location>
</feature>
<proteinExistence type="predicted"/>
<dbReference type="InterPro" id="IPR050360">
    <property type="entry name" value="MFS_Sugar_Transporters"/>
</dbReference>
<comment type="caution">
    <text evidence="6">The sequence shown here is derived from an EMBL/GenBank/DDBJ whole genome shotgun (WGS) entry which is preliminary data.</text>
</comment>
<name>A0A364KVW6_TALAM</name>
<evidence type="ECO:0000256" key="1">
    <source>
        <dbReference type="ARBA" id="ARBA00004141"/>
    </source>
</evidence>
<dbReference type="AlphaFoldDB" id="A0A364KVW6"/>
<gene>
    <name evidence="6" type="ORF">BHQ10_003717</name>
</gene>
<evidence type="ECO:0000256" key="3">
    <source>
        <dbReference type="ARBA" id="ARBA00022989"/>
    </source>
</evidence>
<evidence type="ECO:0000313" key="7">
    <source>
        <dbReference type="Proteomes" id="UP000249363"/>
    </source>
</evidence>
<dbReference type="Proteomes" id="UP000249363">
    <property type="component" value="Unassembled WGS sequence"/>
</dbReference>
<sequence length="185" mass="21486">MGTSPAITRQHWYDCRHILYQTINATNVYTAAHGTLLAKFSLASNKAEIAFVFLFGFLISTGCTPLQSLYPVEVLRCESRAKGMDLYNFWVNIASFYNTFVIGIAFTDAGWRYYFLYIFWDIFEFVFIYFFFVETKNRTLEELTEIFTAKKPVEFSLRKKTEIGIISDEKGHVVLKQIENSHSNV</sequence>
<keyword evidence="2 5" id="KW-0812">Transmembrane</keyword>
<reference evidence="6 7" key="1">
    <citation type="journal article" date="2017" name="Biotechnol. Biofuels">
        <title>Differential beta-glucosidase expression as a function of carbon source availability in Talaromyces amestolkiae: a genomic and proteomic approach.</title>
        <authorList>
            <person name="de Eugenio L.I."/>
            <person name="Mendez-Liter J.A."/>
            <person name="Nieto-Dominguez M."/>
            <person name="Alonso L."/>
            <person name="Gil-Munoz J."/>
            <person name="Barriuso J."/>
            <person name="Prieto A."/>
            <person name="Martinez M.J."/>
        </authorList>
    </citation>
    <scope>NUCLEOTIDE SEQUENCE [LARGE SCALE GENOMIC DNA]</scope>
    <source>
        <strain evidence="6 7">CIB</strain>
    </source>
</reference>
<evidence type="ECO:0000313" key="6">
    <source>
        <dbReference type="EMBL" id="RAO67705.1"/>
    </source>
</evidence>
<evidence type="ECO:0000256" key="2">
    <source>
        <dbReference type="ARBA" id="ARBA00022692"/>
    </source>
</evidence>
<dbReference type="Pfam" id="PF00083">
    <property type="entry name" value="Sugar_tr"/>
    <property type="match status" value="1"/>
</dbReference>
<dbReference type="GeneID" id="63792933"/>
<organism evidence="6 7">
    <name type="scientific">Talaromyces amestolkiae</name>
    <dbReference type="NCBI Taxonomy" id="1196081"/>
    <lineage>
        <taxon>Eukaryota</taxon>
        <taxon>Fungi</taxon>
        <taxon>Dikarya</taxon>
        <taxon>Ascomycota</taxon>
        <taxon>Pezizomycotina</taxon>
        <taxon>Eurotiomycetes</taxon>
        <taxon>Eurotiomycetidae</taxon>
        <taxon>Eurotiales</taxon>
        <taxon>Trichocomaceae</taxon>
        <taxon>Talaromyces</taxon>
        <taxon>Talaromyces sect. Talaromyces</taxon>
    </lineage>
</organism>
<keyword evidence="3 5" id="KW-1133">Transmembrane helix</keyword>
<dbReference type="Gene3D" id="1.20.1250.20">
    <property type="entry name" value="MFS general substrate transporter like domains"/>
    <property type="match status" value="1"/>
</dbReference>
<evidence type="ECO:0008006" key="8">
    <source>
        <dbReference type="Google" id="ProtNLM"/>
    </source>
</evidence>
<dbReference type="PANTHER" id="PTHR48022:SF79">
    <property type="entry name" value="LACTOSE PERMEASE, PUTATIVE (AFU_ORTHOLOGUE AFUA_6G01860)-RELATED"/>
    <property type="match status" value="1"/>
</dbReference>